<dbReference type="PROSITE" id="PS00894">
    <property type="entry name" value="HTH_DEOR_1"/>
    <property type="match status" value="1"/>
</dbReference>
<dbReference type="PRINTS" id="PR00037">
    <property type="entry name" value="HTHLACR"/>
</dbReference>
<gene>
    <name evidence="6" type="ORF">SAMN05660686_03730</name>
</gene>
<evidence type="ECO:0000256" key="3">
    <source>
        <dbReference type="ARBA" id="ARBA00023125"/>
    </source>
</evidence>
<dbReference type="PANTHER" id="PTHR30363">
    <property type="entry name" value="HTH-TYPE TRANSCRIPTIONAL REGULATOR SRLR-RELATED"/>
    <property type="match status" value="1"/>
</dbReference>
<dbReference type="EMBL" id="FNBW01000012">
    <property type="protein sequence ID" value="SDG22132.1"/>
    <property type="molecule type" value="Genomic_DNA"/>
</dbReference>
<organism evidence="6 7">
    <name type="scientific">Thalassobaculum litoreum DSM 18839</name>
    <dbReference type="NCBI Taxonomy" id="1123362"/>
    <lineage>
        <taxon>Bacteria</taxon>
        <taxon>Pseudomonadati</taxon>
        <taxon>Pseudomonadota</taxon>
        <taxon>Alphaproteobacteria</taxon>
        <taxon>Rhodospirillales</taxon>
        <taxon>Thalassobaculaceae</taxon>
        <taxon>Thalassobaculum</taxon>
    </lineage>
</organism>
<evidence type="ECO:0000313" key="7">
    <source>
        <dbReference type="Proteomes" id="UP000198615"/>
    </source>
</evidence>
<dbReference type="SMART" id="SM01134">
    <property type="entry name" value="DeoRC"/>
    <property type="match status" value="1"/>
</dbReference>
<dbReference type="InterPro" id="IPR036388">
    <property type="entry name" value="WH-like_DNA-bd_sf"/>
</dbReference>
<evidence type="ECO:0000256" key="2">
    <source>
        <dbReference type="ARBA" id="ARBA00023015"/>
    </source>
</evidence>
<protein>
    <submittedName>
        <fullName evidence="6">Transcriptional regulator, DeoR family</fullName>
    </submittedName>
</protein>
<dbReference type="InterPro" id="IPR018356">
    <property type="entry name" value="Tscrpt_reg_HTH_DeoR_CS"/>
</dbReference>
<dbReference type="AlphaFoldDB" id="A0A8G2EZW7"/>
<dbReference type="RefSeq" id="WP_093152686.1">
    <property type="nucleotide sequence ID" value="NZ_FNBW01000012.1"/>
</dbReference>
<keyword evidence="1" id="KW-0678">Repressor</keyword>
<dbReference type="PROSITE" id="PS51000">
    <property type="entry name" value="HTH_DEOR_2"/>
    <property type="match status" value="1"/>
</dbReference>
<reference evidence="6 7" key="1">
    <citation type="submission" date="2016-10" db="EMBL/GenBank/DDBJ databases">
        <authorList>
            <person name="Varghese N."/>
            <person name="Submissions S."/>
        </authorList>
    </citation>
    <scope>NUCLEOTIDE SEQUENCE [LARGE SCALE GENOMIC DNA]</scope>
    <source>
        <strain evidence="6 7">DSM 18839</strain>
    </source>
</reference>
<evidence type="ECO:0000259" key="5">
    <source>
        <dbReference type="PROSITE" id="PS51000"/>
    </source>
</evidence>
<dbReference type="OrthoDB" id="9814815at2"/>
<evidence type="ECO:0000313" key="6">
    <source>
        <dbReference type="EMBL" id="SDG22132.1"/>
    </source>
</evidence>
<comment type="caution">
    <text evidence="6">The sequence shown here is derived from an EMBL/GenBank/DDBJ whole genome shotgun (WGS) entry which is preliminary data.</text>
</comment>
<accession>A0A8G2EZW7</accession>
<dbReference type="Gene3D" id="1.10.10.10">
    <property type="entry name" value="Winged helix-like DNA-binding domain superfamily/Winged helix DNA-binding domain"/>
    <property type="match status" value="1"/>
</dbReference>
<keyword evidence="2" id="KW-0805">Transcription regulation</keyword>
<dbReference type="SUPFAM" id="SSF100950">
    <property type="entry name" value="NagB/RpiA/CoA transferase-like"/>
    <property type="match status" value="1"/>
</dbReference>
<dbReference type="InterPro" id="IPR037171">
    <property type="entry name" value="NagB/RpiA_transferase-like"/>
</dbReference>
<feature type="domain" description="HTH deoR-type" evidence="5">
    <location>
        <begin position="6"/>
        <end position="61"/>
    </location>
</feature>
<proteinExistence type="predicted"/>
<dbReference type="Pfam" id="PF08220">
    <property type="entry name" value="HTH_DeoR"/>
    <property type="match status" value="1"/>
</dbReference>
<dbReference type="InterPro" id="IPR014036">
    <property type="entry name" value="DeoR-like_C"/>
</dbReference>
<dbReference type="Proteomes" id="UP000198615">
    <property type="component" value="Unassembled WGS sequence"/>
</dbReference>
<dbReference type="PANTHER" id="PTHR30363:SF4">
    <property type="entry name" value="GLYCEROL-3-PHOSPHATE REGULON REPRESSOR"/>
    <property type="match status" value="1"/>
</dbReference>
<dbReference type="InterPro" id="IPR050313">
    <property type="entry name" value="Carb_Metab_HTH_regulators"/>
</dbReference>
<dbReference type="InterPro" id="IPR036390">
    <property type="entry name" value="WH_DNA-bd_sf"/>
</dbReference>
<dbReference type="GO" id="GO:0003700">
    <property type="term" value="F:DNA-binding transcription factor activity"/>
    <property type="evidence" value="ECO:0007669"/>
    <property type="project" value="InterPro"/>
</dbReference>
<sequence>MTTHVTSERQAEISELVRQNGFQSVADLALHFGVTTQTIRRDINELSDVGVLRRRHGGVELPLPTENIGFEERQTLNFAAKEQIARVVEAHIPDGASIAISIGTTPALTVRHLASRRGLTIVTNNLVAAVNACALPAVEVHVPGGAVRPGSRDILGADAEAFFEGFKVDIGLYGVGGVDANGELLDFNRHEVQVRETIRRNARRSYLVLDASKFGRAAHVRGGWISDADVVFCDREPPAAIRSLIAVAGHDFVLCAEGAGL</sequence>
<keyword evidence="3" id="KW-0238">DNA-binding</keyword>
<keyword evidence="4" id="KW-0804">Transcription</keyword>
<evidence type="ECO:0000256" key="1">
    <source>
        <dbReference type="ARBA" id="ARBA00022491"/>
    </source>
</evidence>
<dbReference type="Pfam" id="PF00455">
    <property type="entry name" value="DeoRC"/>
    <property type="match status" value="1"/>
</dbReference>
<dbReference type="InterPro" id="IPR001034">
    <property type="entry name" value="DeoR_HTH"/>
</dbReference>
<name>A0A8G2EZW7_9PROT</name>
<dbReference type="Gene3D" id="3.30.750.70">
    <property type="entry name" value="4-hydroxybutyrate coenzyme like domains"/>
    <property type="match status" value="1"/>
</dbReference>
<dbReference type="GO" id="GO:0003677">
    <property type="term" value="F:DNA binding"/>
    <property type="evidence" value="ECO:0007669"/>
    <property type="project" value="UniProtKB-KW"/>
</dbReference>
<keyword evidence="7" id="KW-1185">Reference proteome</keyword>
<evidence type="ECO:0000256" key="4">
    <source>
        <dbReference type="ARBA" id="ARBA00023163"/>
    </source>
</evidence>
<dbReference type="SMART" id="SM00420">
    <property type="entry name" value="HTH_DEOR"/>
    <property type="match status" value="1"/>
</dbReference>
<dbReference type="SUPFAM" id="SSF46785">
    <property type="entry name" value="Winged helix' DNA-binding domain"/>
    <property type="match status" value="1"/>
</dbReference>